<dbReference type="PANTHER" id="PTHR34310:SF9">
    <property type="entry name" value="BLR5716 PROTEIN"/>
    <property type="match status" value="1"/>
</dbReference>
<organism evidence="2 3">
    <name type="scientific">Acidisarcina polymorpha</name>
    <dbReference type="NCBI Taxonomy" id="2211140"/>
    <lineage>
        <taxon>Bacteria</taxon>
        <taxon>Pseudomonadati</taxon>
        <taxon>Acidobacteriota</taxon>
        <taxon>Terriglobia</taxon>
        <taxon>Terriglobales</taxon>
        <taxon>Acidobacteriaceae</taxon>
        <taxon>Acidisarcina</taxon>
    </lineage>
</organism>
<protein>
    <recommendedName>
        <fullName evidence="1">DUF427 domain-containing protein</fullName>
    </recommendedName>
</protein>
<sequence length="132" mass="14919">MQNHKPKAKEIKVPGPDHTLVVVPFSGTVQVTVSGRTVADTKRALQLDEAGYPSVYYIPREDTDMSLLVPTTHYTYCPYKGDCSYFSIPIGGPRSEYAVWTYEEPYDAVAEIKNHLAFYPSRVDEITVRDEQ</sequence>
<gene>
    <name evidence="2" type="ORF">ACPOL_0653</name>
</gene>
<evidence type="ECO:0000313" key="3">
    <source>
        <dbReference type="Proteomes" id="UP000253606"/>
    </source>
</evidence>
<dbReference type="AlphaFoldDB" id="A0A2Z5FT80"/>
<evidence type="ECO:0000313" key="2">
    <source>
        <dbReference type="EMBL" id="AXC10020.1"/>
    </source>
</evidence>
<feature type="domain" description="DUF427" evidence="1">
    <location>
        <begin position="29"/>
        <end position="120"/>
    </location>
</feature>
<name>A0A2Z5FT80_9BACT</name>
<dbReference type="OrthoDB" id="119916at2"/>
<keyword evidence="3" id="KW-1185">Reference proteome</keyword>
<proteinExistence type="predicted"/>
<dbReference type="Proteomes" id="UP000253606">
    <property type="component" value="Chromosome"/>
</dbReference>
<reference evidence="2 3" key="1">
    <citation type="journal article" date="2018" name="Front. Microbiol.">
        <title>Hydrolytic Capabilities as a Key to Environmental Success: Chitinolytic and Cellulolytic Acidobacteria From Acidic Sub-arctic Soils and Boreal Peatlands.</title>
        <authorList>
            <person name="Belova S.E."/>
            <person name="Ravin N.V."/>
            <person name="Pankratov T.A."/>
            <person name="Rakitin A.L."/>
            <person name="Ivanova A.A."/>
            <person name="Beletsky A.V."/>
            <person name="Mardanov A.V."/>
            <person name="Sinninghe Damste J.S."/>
            <person name="Dedysh S.N."/>
        </authorList>
    </citation>
    <scope>NUCLEOTIDE SEQUENCE [LARGE SCALE GENOMIC DNA]</scope>
    <source>
        <strain evidence="2 3">SBC82</strain>
    </source>
</reference>
<dbReference type="PANTHER" id="PTHR34310">
    <property type="entry name" value="DUF427 DOMAIN PROTEIN (AFU_ORTHOLOGUE AFUA_3G02220)"/>
    <property type="match status" value="1"/>
</dbReference>
<evidence type="ECO:0000259" key="1">
    <source>
        <dbReference type="Pfam" id="PF04248"/>
    </source>
</evidence>
<dbReference type="RefSeq" id="WP_114205740.1">
    <property type="nucleotide sequence ID" value="NZ_CP030840.1"/>
</dbReference>
<dbReference type="InterPro" id="IPR038694">
    <property type="entry name" value="DUF427_sf"/>
</dbReference>
<dbReference type="InterPro" id="IPR007361">
    <property type="entry name" value="DUF427"/>
</dbReference>
<dbReference type="EMBL" id="CP030840">
    <property type="protein sequence ID" value="AXC10020.1"/>
    <property type="molecule type" value="Genomic_DNA"/>
</dbReference>
<accession>A0A2Z5FT80</accession>
<dbReference type="Gene3D" id="2.170.150.40">
    <property type="entry name" value="Domain of unknown function (DUF427)"/>
    <property type="match status" value="1"/>
</dbReference>
<dbReference type="Pfam" id="PF04248">
    <property type="entry name" value="NTP_transf_9"/>
    <property type="match status" value="1"/>
</dbReference>
<dbReference type="KEGG" id="abas:ACPOL_0653"/>